<dbReference type="Pfam" id="PF00400">
    <property type="entry name" value="WD40"/>
    <property type="match status" value="4"/>
</dbReference>
<dbReference type="PANTHER" id="PTHR47822">
    <property type="entry name" value="CARBOHYDRATE BINDING DOMAIN CONTAINING PROTEIN"/>
    <property type="match status" value="1"/>
</dbReference>
<dbReference type="Proteomes" id="UP001363151">
    <property type="component" value="Unassembled WGS sequence"/>
</dbReference>
<dbReference type="EMBL" id="JBBJCI010000229">
    <property type="protein sequence ID" value="KAK7238671.1"/>
    <property type="molecule type" value="Genomic_DNA"/>
</dbReference>
<evidence type="ECO:0000313" key="6">
    <source>
        <dbReference type="Proteomes" id="UP001363151"/>
    </source>
</evidence>
<dbReference type="Gene3D" id="2.130.10.10">
    <property type="entry name" value="YVTN repeat-like/Quinoprotein amine dehydrogenase"/>
    <property type="match status" value="3"/>
</dbReference>
<evidence type="ECO:0000256" key="4">
    <source>
        <dbReference type="SAM" id="MobiDB-lite"/>
    </source>
</evidence>
<dbReference type="PROSITE" id="PS50294">
    <property type="entry name" value="WD_REPEATS_REGION"/>
    <property type="match status" value="2"/>
</dbReference>
<name>A0ABR1FU44_AURAN</name>
<evidence type="ECO:0000256" key="2">
    <source>
        <dbReference type="ARBA" id="ARBA00022737"/>
    </source>
</evidence>
<sequence>MATFGNVEAQLAPDPALSGPAPTTKRKLKPSITISGLAAEVFSVRFSPDGKYIAAGCGDGAVRVFNAKTGTVSQTLSTGSSEGLPSTILRFRPSGDGSRTKNVLLAANAMGVVEHWHVTSGKCLHSHVEEGADNQIYALDYAPSGAEFAGGGKDCAIRVYDEDTRKLKATLKGGSGYGIKASAGHSNRIFSCKFHPTDPNLVVSGGWDNTVQIWDARAGASVRSLYGPHLCGDAIDVSADGSKILTGSWRPEDQLQLWDFGTGTLAETVPWTSSLIQQREPCMVYAAQFAKAPKNGTEPLIAAGGSGANEARVFDCHANYAMVGTVAGLERGVFTLDFSPDGKRLAVGGGDATIRVLDIIGADEWELERPGTAAN</sequence>
<organism evidence="5 6">
    <name type="scientific">Aureococcus anophagefferens</name>
    <name type="common">Harmful bloom alga</name>
    <dbReference type="NCBI Taxonomy" id="44056"/>
    <lineage>
        <taxon>Eukaryota</taxon>
        <taxon>Sar</taxon>
        <taxon>Stramenopiles</taxon>
        <taxon>Ochrophyta</taxon>
        <taxon>Pelagophyceae</taxon>
        <taxon>Pelagomonadales</taxon>
        <taxon>Pelagomonadaceae</taxon>
        <taxon>Aureococcus</taxon>
    </lineage>
</organism>
<accession>A0ABR1FU44</accession>
<evidence type="ECO:0000256" key="3">
    <source>
        <dbReference type="PROSITE-ProRule" id="PRU00221"/>
    </source>
</evidence>
<feature type="repeat" description="WD" evidence="3">
    <location>
        <begin position="326"/>
        <end position="359"/>
    </location>
</feature>
<dbReference type="PANTHER" id="PTHR47822:SF2">
    <property type="entry name" value="F-BOX AND WD-40 DOMAIN PROTEIN 7"/>
    <property type="match status" value="1"/>
</dbReference>
<dbReference type="InterPro" id="IPR019775">
    <property type="entry name" value="WD40_repeat_CS"/>
</dbReference>
<comment type="caution">
    <text evidence="5">The sequence shown here is derived from an EMBL/GenBank/DDBJ whole genome shotgun (WGS) entry which is preliminary data.</text>
</comment>
<protein>
    <submittedName>
        <fullName evidence="5">WD repeat-containing protein</fullName>
    </submittedName>
</protein>
<evidence type="ECO:0000313" key="5">
    <source>
        <dbReference type="EMBL" id="KAK7238671.1"/>
    </source>
</evidence>
<evidence type="ECO:0000256" key="1">
    <source>
        <dbReference type="ARBA" id="ARBA00022574"/>
    </source>
</evidence>
<reference evidence="5 6" key="1">
    <citation type="submission" date="2024-03" db="EMBL/GenBank/DDBJ databases">
        <title>Aureococcus anophagefferens CCMP1851 and Kratosvirus quantuckense: Draft genome of a second virus-susceptible host strain in the model system.</title>
        <authorList>
            <person name="Chase E."/>
            <person name="Truchon A.R."/>
            <person name="Schepens W."/>
            <person name="Wilhelm S.W."/>
        </authorList>
    </citation>
    <scope>NUCLEOTIDE SEQUENCE [LARGE SCALE GENOMIC DNA]</scope>
    <source>
        <strain evidence="5 6">CCMP1851</strain>
    </source>
</reference>
<keyword evidence="6" id="KW-1185">Reference proteome</keyword>
<dbReference type="PROSITE" id="PS50082">
    <property type="entry name" value="WD_REPEATS_2"/>
    <property type="match status" value="4"/>
</dbReference>
<dbReference type="InterPro" id="IPR001680">
    <property type="entry name" value="WD40_rpt"/>
</dbReference>
<feature type="region of interest" description="Disordered" evidence="4">
    <location>
        <begin position="1"/>
        <end position="27"/>
    </location>
</feature>
<dbReference type="SUPFAM" id="SSF50978">
    <property type="entry name" value="WD40 repeat-like"/>
    <property type="match status" value="1"/>
</dbReference>
<dbReference type="InterPro" id="IPR036322">
    <property type="entry name" value="WD40_repeat_dom_sf"/>
</dbReference>
<gene>
    <name evidence="5" type="ORF">SO694_00020465</name>
</gene>
<feature type="repeat" description="WD" evidence="3">
    <location>
        <begin position="129"/>
        <end position="170"/>
    </location>
</feature>
<feature type="repeat" description="WD" evidence="3">
    <location>
        <begin position="182"/>
        <end position="224"/>
    </location>
</feature>
<dbReference type="SMART" id="SM00320">
    <property type="entry name" value="WD40"/>
    <property type="match status" value="5"/>
</dbReference>
<dbReference type="PROSITE" id="PS00678">
    <property type="entry name" value="WD_REPEATS_1"/>
    <property type="match status" value="1"/>
</dbReference>
<feature type="repeat" description="WD" evidence="3">
    <location>
        <begin position="34"/>
        <end position="75"/>
    </location>
</feature>
<keyword evidence="2" id="KW-0677">Repeat</keyword>
<keyword evidence="1 3" id="KW-0853">WD repeat</keyword>
<proteinExistence type="predicted"/>
<dbReference type="InterPro" id="IPR015943">
    <property type="entry name" value="WD40/YVTN_repeat-like_dom_sf"/>
</dbReference>
<dbReference type="CDD" id="cd00200">
    <property type="entry name" value="WD40"/>
    <property type="match status" value="1"/>
</dbReference>